<keyword evidence="2 5" id="KW-0808">Transferase</keyword>
<dbReference type="GO" id="GO:0000215">
    <property type="term" value="F:tRNA 2'-phosphotransferase activity"/>
    <property type="evidence" value="ECO:0007669"/>
    <property type="project" value="TreeGrafter"/>
</dbReference>
<dbReference type="Pfam" id="PF01885">
    <property type="entry name" value="PTS_2-RNA"/>
    <property type="match status" value="1"/>
</dbReference>
<dbReference type="OrthoDB" id="4537997at2"/>
<proteinExistence type="inferred from homology"/>
<reference evidence="6 7" key="1">
    <citation type="submission" date="2019-03" db="EMBL/GenBank/DDBJ databases">
        <title>Draft Genome Sequence of Massilia arenosa sp. nov., a Novel Massilia Species Isolated from a Sandy-loam Maize Soil.</title>
        <authorList>
            <person name="Raths R."/>
            <person name="Peta V."/>
            <person name="Bucking H."/>
        </authorList>
    </citation>
    <scope>NUCLEOTIDE SEQUENCE [LARGE SCALE GENOMIC DNA]</scope>
    <source>
        <strain evidence="6 7">MC02</strain>
    </source>
</reference>
<dbReference type="RefSeq" id="WP_135206367.1">
    <property type="nucleotide sequence ID" value="NZ_SPVF01000087.1"/>
</dbReference>
<dbReference type="PANTHER" id="PTHR12684">
    <property type="entry name" value="PUTATIVE PHOSPHOTRANSFERASE"/>
    <property type="match status" value="1"/>
</dbReference>
<dbReference type="Proteomes" id="UP000298438">
    <property type="component" value="Unassembled WGS sequence"/>
</dbReference>
<evidence type="ECO:0000256" key="1">
    <source>
        <dbReference type="ARBA" id="ARBA00009836"/>
    </source>
</evidence>
<protein>
    <recommendedName>
        <fullName evidence="5">Probable RNA 2'-phosphotransferase</fullName>
        <ecNumber evidence="5">2.7.1.-</ecNumber>
    </recommendedName>
</protein>
<dbReference type="Gene3D" id="3.20.170.30">
    <property type="match status" value="1"/>
</dbReference>
<dbReference type="HAMAP" id="MF_00299">
    <property type="entry name" value="KptA"/>
    <property type="match status" value="1"/>
</dbReference>
<dbReference type="NCBIfam" id="NF002014">
    <property type="entry name" value="PRK00819.1-4"/>
    <property type="match status" value="1"/>
</dbReference>
<evidence type="ECO:0000313" key="6">
    <source>
        <dbReference type="EMBL" id="TFW24187.1"/>
    </source>
</evidence>
<sequence>MAAGGRAVQLRKTLSFVLRHQPWSIGLVLDEQGWVEIDELLAWAHASGRRITHAELLEVVASSDKQRFTVSSDGRRIRAAQGHSVPVDLALAPQVPPAVLYHGTASRLVAAIMAQGLRAQARRQVHLCTDIDTARRVGARHGLPVVLVIDAARMHAAGHVFFVADNGVWLTDRIAPGYLSRLP</sequence>
<organism evidence="6 7">
    <name type="scientific">Zemynaea arenosa</name>
    <dbReference type="NCBI Taxonomy" id="2561931"/>
    <lineage>
        <taxon>Bacteria</taxon>
        <taxon>Pseudomonadati</taxon>
        <taxon>Pseudomonadota</taxon>
        <taxon>Betaproteobacteria</taxon>
        <taxon>Burkholderiales</taxon>
        <taxon>Oxalobacteraceae</taxon>
        <taxon>Telluria group</taxon>
        <taxon>Zemynaea</taxon>
    </lineage>
</organism>
<comment type="caution">
    <text evidence="6">The sequence shown here is derived from an EMBL/GenBank/DDBJ whole genome shotgun (WGS) entry which is preliminary data.</text>
</comment>
<dbReference type="AlphaFoldDB" id="A0A4Y9SN47"/>
<comment type="function">
    <text evidence="4 5">Removes the 2'-phosphate from RNA via an intermediate in which the phosphate is ADP-ribosylated by NAD followed by a presumed transesterification to release the RNA and generate ADP-ribose 1''-2''-cyclic phosphate (APPR&gt;P). May function as an ADP-ribosylase.</text>
</comment>
<dbReference type="InterPro" id="IPR042081">
    <property type="entry name" value="RNA_2'-PTrans_C"/>
</dbReference>
<dbReference type="InterPro" id="IPR002745">
    <property type="entry name" value="Ptrans_KptA/Tpt1"/>
</dbReference>
<comment type="similarity">
    <text evidence="1 5">Belongs to the KptA/TPT1 family.</text>
</comment>
<evidence type="ECO:0000313" key="7">
    <source>
        <dbReference type="Proteomes" id="UP000298438"/>
    </source>
</evidence>
<dbReference type="GO" id="GO:0003950">
    <property type="term" value="F:NAD+ poly-ADP-ribosyltransferase activity"/>
    <property type="evidence" value="ECO:0007669"/>
    <property type="project" value="InterPro"/>
</dbReference>
<name>A0A4Y9SN47_9BURK</name>
<dbReference type="EC" id="2.7.1.-" evidence="5"/>
<accession>A0A4Y9SN47</accession>
<gene>
    <name evidence="5" type="primary">kptA</name>
    <name evidence="6" type="ORF">E4L96_06275</name>
</gene>
<dbReference type="SUPFAM" id="SSF56399">
    <property type="entry name" value="ADP-ribosylation"/>
    <property type="match status" value="1"/>
</dbReference>
<dbReference type="InterPro" id="IPR022928">
    <property type="entry name" value="RNA_2'-PTrans_KptA"/>
</dbReference>
<keyword evidence="3 5" id="KW-0520">NAD</keyword>
<evidence type="ECO:0000256" key="3">
    <source>
        <dbReference type="ARBA" id="ARBA00023027"/>
    </source>
</evidence>
<evidence type="ECO:0000256" key="2">
    <source>
        <dbReference type="ARBA" id="ARBA00022679"/>
    </source>
</evidence>
<dbReference type="GO" id="GO:0006388">
    <property type="term" value="P:tRNA splicing, via endonucleolytic cleavage and ligation"/>
    <property type="evidence" value="ECO:0007669"/>
    <property type="project" value="UniProtKB-UniRule"/>
</dbReference>
<evidence type="ECO:0000256" key="5">
    <source>
        <dbReference type="HAMAP-Rule" id="MF_00299"/>
    </source>
</evidence>
<evidence type="ECO:0000256" key="4">
    <source>
        <dbReference type="ARBA" id="ARBA00025212"/>
    </source>
</evidence>
<keyword evidence="7" id="KW-1185">Reference proteome</keyword>
<dbReference type="PANTHER" id="PTHR12684:SF2">
    <property type="entry name" value="TRNA 2'-PHOSPHOTRANSFERASE 1"/>
    <property type="match status" value="1"/>
</dbReference>
<dbReference type="EMBL" id="SPVF01000087">
    <property type="protein sequence ID" value="TFW24187.1"/>
    <property type="molecule type" value="Genomic_DNA"/>
</dbReference>
<dbReference type="InterPro" id="IPR042080">
    <property type="entry name" value="RNA_2'-PTrans_N"/>
</dbReference>
<dbReference type="Gene3D" id="1.10.10.970">
    <property type="entry name" value="RNA 2'-phosphotransferase, Tpt1/KptA family, N-terminal domain"/>
    <property type="match status" value="1"/>
</dbReference>